<dbReference type="GO" id="GO:0016020">
    <property type="term" value="C:membrane"/>
    <property type="evidence" value="ECO:0007669"/>
    <property type="project" value="UniProtKB-SubCell"/>
</dbReference>
<dbReference type="GO" id="GO:0007155">
    <property type="term" value="P:cell adhesion"/>
    <property type="evidence" value="ECO:0007669"/>
    <property type="project" value="UniProtKB-KW"/>
</dbReference>
<organism evidence="16 17">
    <name type="scientific">Argiope bruennichi</name>
    <name type="common">Wasp spider</name>
    <name type="synonym">Aranea bruennichi</name>
    <dbReference type="NCBI Taxonomy" id="94029"/>
    <lineage>
        <taxon>Eukaryota</taxon>
        <taxon>Metazoa</taxon>
        <taxon>Ecdysozoa</taxon>
        <taxon>Arthropoda</taxon>
        <taxon>Chelicerata</taxon>
        <taxon>Arachnida</taxon>
        <taxon>Araneae</taxon>
        <taxon>Araneomorphae</taxon>
        <taxon>Entelegynae</taxon>
        <taxon>Araneoidea</taxon>
        <taxon>Araneidae</taxon>
        <taxon>Argiope</taxon>
    </lineage>
</organism>
<evidence type="ECO:0000313" key="16">
    <source>
        <dbReference type="EMBL" id="KAF8764131.1"/>
    </source>
</evidence>
<feature type="signal peptide" evidence="14">
    <location>
        <begin position="1"/>
        <end position="22"/>
    </location>
</feature>
<protein>
    <recommendedName>
        <fullName evidence="15">Ig-like domain-containing protein</fullName>
    </recommendedName>
</protein>
<keyword evidence="11" id="KW-0472">Membrane</keyword>
<dbReference type="InterPro" id="IPR003598">
    <property type="entry name" value="Ig_sub2"/>
</dbReference>
<dbReference type="Proteomes" id="UP000807504">
    <property type="component" value="Unassembled WGS sequence"/>
</dbReference>
<dbReference type="PANTHER" id="PTHR44468">
    <property type="entry name" value="COXSACKIEVIRUS AND ADENOVIRUS RECEPTOR-RELATED"/>
    <property type="match status" value="1"/>
</dbReference>
<name>A0A8T0E2K5_ARGBR</name>
<evidence type="ECO:0000256" key="12">
    <source>
        <dbReference type="ARBA" id="ARBA00023157"/>
    </source>
</evidence>
<dbReference type="PROSITE" id="PS50835">
    <property type="entry name" value="IG_LIKE"/>
    <property type="match status" value="1"/>
</dbReference>
<evidence type="ECO:0000256" key="5">
    <source>
        <dbReference type="ARBA" id="ARBA00022692"/>
    </source>
</evidence>
<keyword evidence="8" id="KW-0130">Cell adhesion</keyword>
<accession>A0A8T0E2K5</accession>
<dbReference type="SMART" id="SM00408">
    <property type="entry name" value="IGc2"/>
    <property type="match status" value="1"/>
</dbReference>
<dbReference type="InterPro" id="IPR052307">
    <property type="entry name" value="EJ_Adhesion_Regulator"/>
</dbReference>
<keyword evidence="7" id="KW-0677">Repeat</keyword>
<evidence type="ECO:0000256" key="3">
    <source>
        <dbReference type="ARBA" id="ARBA00004536"/>
    </source>
</evidence>
<evidence type="ECO:0000256" key="8">
    <source>
        <dbReference type="ARBA" id="ARBA00022889"/>
    </source>
</evidence>
<dbReference type="InterPro" id="IPR013783">
    <property type="entry name" value="Ig-like_fold"/>
</dbReference>
<reference evidence="16" key="2">
    <citation type="submission" date="2020-06" db="EMBL/GenBank/DDBJ databases">
        <authorList>
            <person name="Sheffer M."/>
        </authorList>
    </citation>
    <scope>NUCLEOTIDE SEQUENCE</scope>
</reference>
<comment type="subcellular location">
    <subcellularLocation>
        <location evidence="3">Cell junction</location>
        <location evidence="3">Adherens junction</location>
    </subcellularLocation>
    <subcellularLocation>
        <location evidence="2">Cell junction</location>
        <location evidence="2">Tight junction</location>
    </subcellularLocation>
    <subcellularLocation>
        <location evidence="1">Membrane</location>
        <topology evidence="1">Single-pass membrane protein</topology>
    </subcellularLocation>
</comment>
<evidence type="ECO:0000256" key="4">
    <source>
        <dbReference type="ARBA" id="ARBA00022427"/>
    </source>
</evidence>
<dbReference type="GO" id="GO:0005923">
    <property type="term" value="C:bicellular tight junction"/>
    <property type="evidence" value="ECO:0007669"/>
    <property type="project" value="UniProtKB-SubCell"/>
</dbReference>
<dbReference type="EMBL" id="JABXBU010002231">
    <property type="protein sequence ID" value="KAF8764131.1"/>
    <property type="molecule type" value="Genomic_DNA"/>
</dbReference>
<evidence type="ECO:0000256" key="10">
    <source>
        <dbReference type="ARBA" id="ARBA00022989"/>
    </source>
</evidence>
<feature type="chain" id="PRO_5035785938" description="Ig-like domain-containing protein" evidence="14">
    <location>
        <begin position="23"/>
        <end position="292"/>
    </location>
</feature>
<dbReference type="FunFam" id="2.60.40.10:FF:000017">
    <property type="entry name" value="Down syndrome cell adhesion molecule b"/>
    <property type="match status" value="1"/>
</dbReference>
<gene>
    <name evidence="16" type="ORF">HNY73_022245</name>
</gene>
<reference evidence="16" key="1">
    <citation type="journal article" date="2020" name="bioRxiv">
        <title>Chromosome-level reference genome of the European wasp spider Argiope bruennichi: a resource for studies on range expansion and evolutionary adaptation.</title>
        <authorList>
            <person name="Sheffer M.M."/>
            <person name="Hoppe A."/>
            <person name="Krehenwinkel H."/>
            <person name="Uhl G."/>
            <person name="Kuss A.W."/>
            <person name="Jensen L."/>
            <person name="Jensen C."/>
            <person name="Gillespie R.G."/>
            <person name="Hoff K.J."/>
            <person name="Prost S."/>
        </authorList>
    </citation>
    <scope>NUCLEOTIDE SEQUENCE</scope>
</reference>
<dbReference type="GO" id="GO:0005912">
    <property type="term" value="C:adherens junction"/>
    <property type="evidence" value="ECO:0007669"/>
    <property type="project" value="UniProtKB-SubCell"/>
</dbReference>
<keyword evidence="4" id="KW-0796">Tight junction</keyword>
<evidence type="ECO:0000256" key="6">
    <source>
        <dbReference type="ARBA" id="ARBA00022729"/>
    </source>
</evidence>
<keyword evidence="13" id="KW-0393">Immunoglobulin domain</keyword>
<sequence>MLQCFWCIIFWELSLHIQLGVSEEPPVLNPMFVPPNLAIGDNIELSCIVKRGSYPVQLESFLIAEKTHINHSFTTLIVAILTVIARVCVAEEPVLNPLLIPPNLSLGDNIELMCTLKRGNLPLTFRWLYNGIDITEKMKKKIGMNQMSTYLSIGKLQASDIGNYTCVVNNKVGEDRVNVQVLIDAINPDTSLITVIEMIYKRYVDFSIVLIFIAVYLRKVCCDGEMPVLNPMFIPPNLAVGDMTELTFEANDAPVLNPLLIPPNLALGDITEIACSIKRGSTPVAFNGFRTT</sequence>
<keyword evidence="10" id="KW-1133">Transmembrane helix</keyword>
<evidence type="ECO:0000256" key="14">
    <source>
        <dbReference type="SAM" id="SignalP"/>
    </source>
</evidence>
<dbReference type="AlphaFoldDB" id="A0A8T0E2K5"/>
<evidence type="ECO:0000259" key="15">
    <source>
        <dbReference type="PROSITE" id="PS50835"/>
    </source>
</evidence>
<comment type="caution">
    <text evidence="16">The sequence shown here is derived from an EMBL/GenBank/DDBJ whole genome shotgun (WGS) entry which is preliminary data.</text>
</comment>
<keyword evidence="12" id="KW-1015">Disulfide bond</keyword>
<keyword evidence="17" id="KW-1185">Reference proteome</keyword>
<keyword evidence="6 14" id="KW-0732">Signal</keyword>
<dbReference type="Pfam" id="PF07679">
    <property type="entry name" value="I-set"/>
    <property type="match status" value="1"/>
</dbReference>
<keyword evidence="5" id="KW-0812">Transmembrane</keyword>
<dbReference type="InterPro" id="IPR036179">
    <property type="entry name" value="Ig-like_dom_sf"/>
</dbReference>
<dbReference type="SUPFAM" id="SSF48726">
    <property type="entry name" value="Immunoglobulin"/>
    <property type="match status" value="1"/>
</dbReference>
<dbReference type="SMART" id="SM00409">
    <property type="entry name" value="IG"/>
    <property type="match status" value="1"/>
</dbReference>
<proteinExistence type="predicted"/>
<dbReference type="Gene3D" id="2.60.40.10">
    <property type="entry name" value="Immunoglobulins"/>
    <property type="match status" value="1"/>
</dbReference>
<evidence type="ECO:0000256" key="2">
    <source>
        <dbReference type="ARBA" id="ARBA00004435"/>
    </source>
</evidence>
<dbReference type="InterPro" id="IPR007110">
    <property type="entry name" value="Ig-like_dom"/>
</dbReference>
<keyword evidence="9" id="KW-0965">Cell junction</keyword>
<feature type="domain" description="Ig-like" evidence="15">
    <location>
        <begin position="93"/>
        <end position="184"/>
    </location>
</feature>
<evidence type="ECO:0000256" key="1">
    <source>
        <dbReference type="ARBA" id="ARBA00004167"/>
    </source>
</evidence>
<evidence type="ECO:0000313" key="17">
    <source>
        <dbReference type="Proteomes" id="UP000807504"/>
    </source>
</evidence>
<evidence type="ECO:0000256" key="13">
    <source>
        <dbReference type="ARBA" id="ARBA00023319"/>
    </source>
</evidence>
<evidence type="ECO:0000256" key="9">
    <source>
        <dbReference type="ARBA" id="ARBA00022949"/>
    </source>
</evidence>
<evidence type="ECO:0000256" key="7">
    <source>
        <dbReference type="ARBA" id="ARBA00022737"/>
    </source>
</evidence>
<evidence type="ECO:0000256" key="11">
    <source>
        <dbReference type="ARBA" id="ARBA00023136"/>
    </source>
</evidence>
<dbReference type="InterPro" id="IPR003599">
    <property type="entry name" value="Ig_sub"/>
</dbReference>
<dbReference type="InterPro" id="IPR013098">
    <property type="entry name" value="Ig_I-set"/>
</dbReference>